<gene>
    <name evidence="1" type="primary">ORF13777</name>
</gene>
<feature type="non-terminal residue" evidence="1">
    <location>
        <position position="1"/>
    </location>
</feature>
<reference evidence="1" key="1">
    <citation type="submission" date="2014-12" db="EMBL/GenBank/DDBJ databases">
        <title>Insight into the proteome of Arion vulgaris.</title>
        <authorList>
            <person name="Aradska J."/>
            <person name="Bulat T."/>
            <person name="Smidak R."/>
            <person name="Sarate P."/>
            <person name="Gangsoo J."/>
            <person name="Sialana F."/>
            <person name="Bilban M."/>
            <person name="Lubec G."/>
        </authorList>
    </citation>
    <scope>NUCLEOTIDE SEQUENCE</scope>
    <source>
        <tissue evidence="1">Skin</tissue>
    </source>
</reference>
<organism evidence="1">
    <name type="scientific">Arion vulgaris</name>
    <dbReference type="NCBI Taxonomy" id="1028688"/>
    <lineage>
        <taxon>Eukaryota</taxon>
        <taxon>Metazoa</taxon>
        <taxon>Spiralia</taxon>
        <taxon>Lophotrochozoa</taxon>
        <taxon>Mollusca</taxon>
        <taxon>Gastropoda</taxon>
        <taxon>Heterobranchia</taxon>
        <taxon>Euthyneura</taxon>
        <taxon>Panpulmonata</taxon>
        <taxon>Eupulmonata</taxon>
        <taxon>Stylommatophora</taxon>
        <taxon>Helicina</taxon>
        <taxon>Arionoidea</taxon>
        <taxon>Arionidae</taxon>
        <taxon>Arion</taxon>
    </lineage>
</organism>
<protein>
    <submittedName>
        <fullName evidence="1">Uncharacterized protein</fullName>
    </submittedName>
</protein>
<evidence type="ECO:0000313" key="1">
    <source>
        <dbReference type="EMBL" id="CEK51574.1"/>
    </source>
</evidence>
<accession>A0A0B6Y5Z4</accession>
<name>A0A0B6Y5Z4_9EUPU</name>
<sequence length="195" mass="21335">VGESSSLQLTTPQSLSQVRTQTPCENLKNCNHPRNYLCHQSEQEVVSMAGPSYPTCARKPSNITTHSQQQQQNYLTDHDTLHQLATLQPSGGVCHDPSFYCFHCDPRLSPEHTDCGSCGCELDKISVPNHSHCSHHILCSNSNLYQSLDDSFSSSNLTQSQGRSSHCQDPHRLSFPGLSSCASGISFQSTPTTTA</sequence>
<proteinExistence type="predicted"/>
<dbReference type="EMBL" id="HACG01004709">
    <property type="protein sequence ID" value="CEK51574.1"/>
    <property type="molecule type" value="Transcribed_RNA"/>
</dbReference>
<dbReference type="AlphaFoldDB" id="A0A0B6Y5Z4"/>